<feature type="compositionally biased region" description="Polar residues" evidence="4">
    <location>
        <begin position="519"/>
        <end position="557"/>
    </location>
</feature>
<evidence type="ECO:0000256" key="2">
    <source>
        <dbReference type="ARBA" id="ARBA00022763"/>
    </source>
</evidence>
<dbReference type="SUPFAM" id="SSF52113">
    <property type="entry name" value="BRCT domain"/>
    <property type="match status" value="1"/>
</dbReference>
<evidence type="ECO:0000256" key="3">
    <source>
        <dbReference type="ARBA" id="ARBA00023242"/>
    </source>
</evidence>
<keyword evidence="2" id="KW-0227">DNA damage</keyword>
<feature type="compositionally biased region" description="Polar residues" evidence="4">
    <location>
        <begin position="188"/>
        <end position="201"/>
    </location>
</feature>
<feature type="compositionally biased region" description="Basic and acidic residues" evidence="4">
    <location>
        <begin position="806"/>
        <end position="816"/>
    </location>
</feature>
<feature type="compositionally biased region" description="Polar residues" evidence="4">
    <location>
        <begin position="827"/>
        <end position="847"/>
    </location>
</feature>
<feature type="compositionally biased region" description="Polar residues" evidence="4">
    <location>
        <begin position="760"/>
        <end position="770"/>
    </location>
</feature>
<gene>
    <name evidence="6" type="ORF">CCMA1212_003979</name>
</gene>
<dbReference type="Gene3D" id="3.40.50.10190">
    <property type="entry name" value="BRCT domain"/>
    <property type="match status" value="1"/>
</dbReference>
<protein>
    <submittedName>
        <fullName evidence="6">DNA repair protein crb2</fullName>
    </submittedName>
</protein>
<feature type="compositionally biased region" description="Polar residues" evidence="4">
    <location>
        <begin position="722"/>
        <end position="738"/>
    </location>
</feature>
<dbReference type="InterPro" id="IPR047249">
    <property type="entry name" value="BRCT_p53bp1-like_rpt1"/>
</dbReference>
<evidence type="ECO:0000256" key="1">
    <source>
        <dbReference type="ARBA" id="ARBA00004123"/>
    </source>
</evidence>
<feature type="compositionally biased region" description="Polar residues" evidence="4">
    <location>
        <begin position="777"/>
        <end position="799"/>
    </location>
</feature>
<evidence type="ECO:0000313" key="6">
    <source>
        <dbReference type="EMBL" id="TFB04043.1"/>
    </source>
</evidence>
<feature type="compositionally biased region" description="Basic and acidic residues" evidence="4">
    <location>
        <begin position="69"/>
        <end position="89"/>
    </location>
</feature>
<feature type="domain" description="BRCT" evidence="5">
    <location>
        <begin position="872"/>
        <end position="997"/>
    </location>
</feature>
<sequence length="1167" mass="127083">MSPSRPATRADQLLLEETVESQDSQLILEALKAEFQPAAQFDETLASQPPAGIGSQSESVGGGAGDALRGWHADDDDPRRRGRRRDGLENQRQLAPQEAVATAHGDVNNFTGGTHRVGREAPRSRPPPARPGLRERDSEDAVIAASSPFNRNAPSSTSPHNDDTRNPNDKPPALPTGAGGPRAKEMDTSQYTPTQENTEQDYGQFYRPPESSPPPDTLPLHDEPEKTLQADDTGAVNFGNLSPGVRPSSQVSEDAGFENTRGEWRAPDLTSQQRSSHAYTPLKPGALLPETPLPAKNPFAMQHNGGAGVPFAGTQLFEQTPAVTSAMKHHSPTSSRPSPAMLTDAMSLNTMPTSPLKRRDNVSSPTVLHTSSPSRLTTVATTTRKPRVSPIREEVINEDEDGDPQDDMIPESPTIQPLKSFGNRQPPAQLQSYYEPMKKSQERKAIVRAPPKELSIDSDPDDAVIRMRRKKKMDKIRLQAAEEMEKVRVPIPPRQDSGEGRNRKRRKLSSGGEGEDRTLNPSASDQLQHAKTRTGSHSPQKGSSLLEQSLSAGSTKATPRDAISGDGSKRIGAVRSGRRNKESASEDMVPATSPVRSLSAVAQRGAPLASEPELPTLVETEAGDKEADNDVESSSLPPPRRHAQRVYGRQAQSRRRNRIITSSETNERSSVEPELQGRKGALAGSSDAAPISNRKPMSHGFVEHGEQIEAGSAEPELPKLSPTRSHSAATVATSVMTQRSERAPLTPVRARVAERRHHTSSSFTAISTPVVSDKITPDTQASPVSDQPKPTTNQSSPAQNRKMRTRNPERVSREKTPQGAVKAAKTNMPSAGANPSSTDELQQSPPSSALEMGISSLRSSRIFKQSIGSTFRGRRLFEGMVFAISMSPDKESQKTRANLETKIKQAGGLILESGFEELFEPSSVMSTYDVPATANGASLSLSKTSLLYGFTALVADKHSRKVKYMQALALGLPCLAYQWIITCLNKGVLIDWEPYLLAAGSSAVLGNAVRSRCLRRYDVVEARLTEMVEHRPKLLAGEKLLAVVDDARTRSEGKKKKTDLEKRPYMFLAQALGPSISWASTIQQARELLDAQEKAGEPFTWLYMDESIGTVDSVLTISESTGKKRRRSQAPSVTRNIRVLCDELMIQSLILGRMAEEDEMFYVGEKH</sequence>
<feature type="compositionally biased region" description="Polar residues" evidence="4">
    <location>
        <begin position="147"/>
        <end position="159"/>
    </location>
</feature>
<dbReference type="Proteomes" id="UP001642720">
    <property type="component" value="Unassembled WGS sequence"/>
</dbReference>
<dbReference type="PROSITE" id="PS50172">
    <property type="entry name" value="BRCT"/>
    <property type="match status" value="1"/>
</dbReference>
<dbReference type="Pfam" id="PF00533">
    <property type="entry name" value="BRCT"/>
    <property type="match status" value="1"/>
</dbReference>
<feature type="compositionally biased region" description="Basic and acidic residues" evidence="4">
    <location>
        <begin position="665"/>
        <end position="677"/>
    </location>
</feature>
<evidence type="ECO:0000256" key="4">
    <source>
        <dbReference type="SAM" id="MobiDB-lite"/>
    </source>
</evidence>
<dbReference type="CDD" id="cd17745">
    <property type="entry name" value="BRCT_p53bp1_rpt1"/>
    <property type="match status" value="1"/>
</dbReference>
<dbReference type="RefSeq" id="XP_073560244.1">
    <property type="nucleotide sequence ID" value="XM_073701306.1"/>
</dbReference>
<name>A0ABY2H759_9HYPO</name>
<dbReference type="InterPro" id="IPR001357">
    <property type="entry name" value="BRCT_dom"/>
</dbReference>
<feature type="compositionally biased region" description="Polar residues" evidence="4">
    <location>
        <begin position="269"/>
        <end position="278"/>
    </location>
</feature>
<dbReference type="PANTHER" id="PTHR15321:SF3">
    <property type="entry name" value="TP53-BINDING PROTEIN 1"/>
    <property type="match status" value="1"/>
</dbReference>
<dbReference type="SMART" id="SM00292">
    <property type="entry name" value="BRCT"/>
    <property type="match status" value="1"/>
</dbReference>
<dbReference type="PANTHER" id="PTHR15321">
    <property type="entry name" value="TUMOR SUPPRESSOR P53-BINDING PROTEIN 1"/>
    <property type="match status" value="1"/>
</dbReference>
<comment type="subcellular location">
    <subcellularLocation>
        <location evidence="1">Nucleus</location>
    </subcellularLocation>
</comment>
<keyword evidence="7" id="KW-1185">Reference proteome</keyword>
<reference evidence="6 7" key="1">
    <citation type="submission" date="2018-01" db="EMBL/GenBank/DDBJ databases">
        <title>Genome characterization of the sugarcane-associated fungus Trichoderma ghanense CCMA-1212 and their application in lignocelulose bioconversion.</title>
        <authorList>
            <person name="Steindorff A.S."/>
            <person name="Mendes T.D."/>
            <person name="Vilela E.S.D."/>
            <person name="Rodrigues D.S."/>
            <person name="Formighieri E.F."/>
            <person name="Melo I.S."/>
            <person name="Favaro L.C.L."/>
        </authorList>
    </citation>
    <scope>NUCLEOTIDE SEQUENCE [LARGE SCALE GENOMIC DNA]</scope>
    <source>
        <strain evidence="6 7">CCMA-1212</strain>
    </source>
</reference>
<dbReference type="GeneID" id="300575756"/>
<proteinExistence type="predicted"/>
<accession>A0ABY2H759</accession>
<dbReference type="InterPro" id="IPR036420">
    <property type="entry name" value="BRCT_dom_sf"/>
</dbReference>
<feature type="region of interest" description="Disordered" evidence="4">
    <location>
        <begin position="41"/>
        <end position="849"/>
    </location>
</feature>
<keyword evidence="3" id="KW-0539">Nucleus</keyword>
<feature type="compositionally biased region" description="Polar residues" evidence="4">
    <location>
        <begin position="362"/>
        <end position="383"/>
    </location>
</feature>
<feature type="compositionally biased region" description="Basic and acidic residues" evidence="4">
    <location>
        <begin position="219"/>
        <end position="229"/>
    </location>
</feature>
<evidence type="ECO:0000259" key="5">
    <source>
        <dbReference type="PROSITE" id="PS50172"/>
    </source>
</evidence>
<comment type="caution">
    <text evidence="6">The sequence shown here is derived from an EMBL/GenBank/DDBJ whole genome shotgun (WGS) entry which is preliminary data.</text>
</comment>
<feature type="compositionally biased region" description="Acidic residues" evidence="4">
    <location>
        <begin position="396"/>
        <end position="409"/>
    </location>
</feature>
<dbReference type="InterPro" id="IPR047252">
    <property type="entry name" value="TP53BP1-like"/>
</dbReference>
<organism evidence="6 7">
    <name type="scientific">Trichoderma ghanense</name>
    <dbReference type="NCBI Taxonomy" id="65468"/>
    <lineage>
        <taxon>Eukaryota</taxon>
        <taxon>Fungi</taxon>
        <taxon>Dikarya</taxon>
        <taxon>Ascomycota</taxon>
        <taxon>Pezizomycotina</taxon>
        <taxon>Sordariomycetes</taxon>
        <taxon>Hypocreomycetidae</taxon>
        <taxon>Hypocreales</taxon>
        <taxon>Hypocreaceae</taxon>
        <taxon>Trichoderma</taxon>
    </lineage>
</organism>
<evidence type="ECO:0000313" key="7">
    <source>
        <dbReference type="Proteomes" id="UP001642720"/>
    </source>
</evidence>
<feature type="compositionally biased region" description="Polar residues" evidence="4">
    <location>
        <begin position="413"/>
        <end position="432"/>
    </location>
</feature>
<dbReference type="EMBL" id="PPTA01000004">
    <property type="protein sequence ID" value="TFB04043.1"/>
    <property type="molecule type" value="Genomic_DNA"/>
</dbReference>
<feature type="compositionally biased region" description="Basic and acidic residues" evidence="4">
    <location>
        <begin position="436"/>
        <end position="455"/>
    </location>
</feature>